<feature type="compositionally biased region" description="Basic and acidic residues" evidence="1">
    <location>
        <begin position="865"/>
        <end position="883"/>
    </location>
</feature>
<keyword evidence="6" id="KW-1185">Reference proteome</keyword>
<dbReference type="SUPFAM" id="SSF48208">
    <property type="entry name" value="Six-hairpin glycosidases"/>
    <property type="match status" value="1"/>
</dbReference>
<feature type="domain" description="Glutaminase A central" evidence="3">
    <location>
        <begin position="327"/>
        <end position="704"/>
    </location>
</feature>
<reference evidence="5 6" key="1">
    <citation type="submission" date="2024-05" db="EMBL/GenBank/DDBJ databases">
        <title>A draft genome resource for the thread blight pathogen Marasmius tenuissimus strain MS-2.</title>
        <authorList>
            <person name="Yulfo-Soto G.E."/>
            <person name="Baruah I.K."/>
            <person name="Amoako-Attah I."/>
            <person name="Bukari Y."/>
            <person name="Meinhardt L.W."/>
            <person name="Bailey B.A."/>
            <person name="Cohen S.P."/>
        </authorList>
    </citation>
    <scope>NUCLEOTIDE SEQUENCE [LARGE SCALE GENOMIC DNA]</scope>
    <source>
        <strain evidence="5 6">MS-2</strain>
    </source>
</reference>
<dbReference type="Gene3D" id="1.50.10.10">
    <property type="match status" value="1"/>
</dbReference>
<gene>
    <name evidence="5" type="ORF">AAF712_011548</name>
</gene>
<keyword evidence="2" id="KW-1133">Transmembrane helix</keyword>
<comment type="caution">
    <text evidence="5">The sequence shown here is derived from an EMBL/GenBank/DDBJ whole genome shotgun (WGS) entry which is preliminary data.</text>
</comment>
<dbReference type="Pfam" id="PF17168">
    <property type="entry name" value="DUF5127"/>
    <property type="match status" value="1"/>
</dbReference>
<keyword evidence="2" id="KW-0812">Transmembrane</keyword>
<dbReference type="InterPro" id="IPR052743">
    <property type="entry name" value="Glutaminase_GtaA"/>
</dbReference>
<evidence type="ECO:0000256" key="1">
    <source>
        <dbReference type="SAM" id="MobiDB-lite"/>
    </source>
</evidence>
<dbReference type="PANTHER" id="PTHR31987">
    <property type="entry name" value="GLUTAMINASE A-RELATED"/>
    <property type="match status" value="1"/>
</dbReference>
<keyword evidence="2" id="KW-0472">Membrane</keyword>
<feature type="region of interest" description="Disordered" evidence="1">
    <location>
        <begin position="779"/>
        <end position="892"/>
    </location>
</feature>
<proteinExistence type="predicted"/>
<evidence type="ECO:0000259" key="3">
    <source>
        <dbReference type="Pfam" id="PF16335"/>
    </source>
</evidence>
<feature type="transmembrane region" description="Helical" evidence="2">
    <location>
        <begin position="734"/>
        <end position="757"/>
    </location>
</feature>
<name>A0ABR2ZJ78_9AGAR</name>
<evidence type="ECO:0000313" key="5">
    <source>
        <dbReference type="EMBL" id="KAL0061631.1"/>
    </source>
</evidence>
<evidence type="ECO:0008006" key="7">
    <source>
        <dbReference type="Google" id="ProtNLM"/>
    </source>
</evidence>
<sequence length="892" mass="97612">MTTSQSFFPSALPIINRSPYLNVWSDATGLKPNNWPTFWTSNHTLSWSGFIRVDGDLYEWLGAAMTNPTLKFTLADGKKKDRATLNDVIITPTRTVYVMTAGAVQLNVTFLSPIEPDDVVLQSFPFSYVFVDVNSSDGAAHQVQVYSDLSGEWLAFANNVPIQWETSTSPVITHSAKTSSQNKLQENSNMAQDATLYHATNPGDGVTWQTGGHYGLRGWFLDHGSLNSTQDTAFRNIEDNFPVFAFSHDLGALTGAKSFVYAIGLARNPVIRQASGSGSFDLPPYWSTKYKSVDKGLQVFLADADNAKARAFKLDERIQTDARKISSPYNDVVSLATRQTLAGVETVVGPSNSIFMFMKDVGGSTRVNPVETLYAAFPTFLYINPTWCQYLLEPLLLYQSSSRYTKSYAAPDLGMSLFNQALSGLPKHVFGPQAPHTPPPLENQTLMLYGLSMASPILVYSCFSTQPQLDTSAMLIMTWAHARFTGQQSLLNTYYSTLQKWAEHLISSNAASPSGGAQSADGLDMNNMTNLAIKGIIGVRSMAEISHTLGKDNDAFKYQDQALSWVKSWKTQALSGGHLTATYGAPNSWALMYNLYADKLLGMKLVSDDIYDAQDTFYADQVLSSNKFGLPFDSNAAGNVKSHWTMLTAATMKDTGTRDFLIKTVRDKAIDNSSISAFPTSYNSLDGKIISGRGSPAQGAVYGLLTLNLESKLVGLSGPSNGGRSNSRKTNTGAIIGGAVGGLAALALVLFGVLLYYRRKQGNRPRYLEQRIARLIGRNGNDSDHSIGDNQIEPFVTPLPTKPKPSPNSNRSPKNTRNDNHPGQNSAGQKLPLTPERSQLAHVRNPRVSPGDSARPTSPSTVTGLHRDMESLRRDMEEMRLRTGYEPPPEYV</sequence>
<accession>A0ABR2ZJ78</accession>
<evidence type="ECO:0000256" key="2">
    <source>
        <dbReference type="SAM" id="Phobius"/>
    </source>
</evidence>
<protein>
    <recommendedName>
        <fullName evidence="7">Glutaminase</fullName>
    </recommendedName>
</protein>
<organism evidence="5 6">
    <name type="scientific">Marasmius tenuissimus</name>
    <dbReference type="NCBI Taxonomy" id="585030"/>
    <lineage>
        <taxon>Eukaryota</taxon>
        <taxon>Fungi</taxon>
        <taxon>Dikarya</taxon>
        <taxon>Basidiomycota</taxon>
        <taxon>Agaricomycotina</taxon>
        <taxon>Agaricomycetes</taxon>
        <taxon>Agaricomycetidae</taxon>
        <taxon>Agaricales</taxon>
        <taxon>Marasmiineae</taxon>
        <taxon>Marasmiaceae</taxon>
        <taxon>Marasmius</taxon>
    </lineage>
</organism>
<evidence type="ECO:0000259" key="4">
    <source>
        <dbReference type="Pfam" id="PF17168"/>
    </source>
</evidence>
<dbReference type="InterPro" id="IPR012341">
    <property type="entry name" value="6hp_glycosidase-like_sf"/>
</dbReference>
<evidence type="ECO:0000313" key="6">
    <source>
        <dbReference type="Proteomes" id="UP001437256"/>
    </source>
</evidence>
<dbReference type="InterPro" id="IPR033433">
    <property type="entry name" value="GtaA_N"/>
</dbReference>
<dbReference type="Proteomes" id="UP001437256">
    <property type="component" value="Unassembled WGS sequence"/>
</dbReference>
<dbReference type="PANTHER" id="PTHR31987:SF1">
    <property type="entry name" value="GLUTAMINASE A"/>
    <property type="match status" value="1"/>
</dbReference>
<dbReference type="EMBL" id="JBBXMP010000129">
    <property type="protein sequence ID" value="KAL0061631.1"/>
    <property type="molecule type" value="Genomic_DNA"/>
</dbReference>
<dbReference type="InterPro" id="IPR008928">
    <property type="entry name" value="6-hairpin_glycosidase_sf"/>
</dbReference>
<dbReference type="Pfam" id="PF16335">
    <property type="entry name" value="GtaA_6_Hairpin"/>
    <property type="match status" value="1"/>
</dbReference>
<dbReference type="InterPro" id="IPR032514">
    <property type="entry name" value="GtaA_central"/>
</dbReference>
<feature type="domain" description="Glutaminase A N-terminal" evidence="4">
    <location>
        <begin position="93"/>
        <end position="321"/>
    </location>
</feature>